<dbReference type="Gene3D" id="2.60.40.1110">
    <property type="match status" value="1"/>
</dbReference>
<feature type="chain" id="PRO_5009533466" description="pullulanase" evidence="9">
    <location>
        <begin position="26"/>
        <end position="890"/>
    </location>
</feature>
<name>A0A1F7WKT2_9BACT</name>
<dbReference type="InterPro" id="IPR013784">
    <property type="entry name" value="Carb-bd-like_fold"/>
</dbReference>
<dbReference type="STRING" id="1817813.A2008_03385"/>
<dbReference type="Gene3D" id="2.60.40.1180">
    <property type="entry name" value="Golgi alpha-mannosidase II"/>
    <property type="match status" value="1"/>
</dbReference>
<evidence type="ECO:0000259" key="10">
    <source>
        <dbReference type="SMART" id="SM00642"/>
    </source>
</evidence>
<feature type="domain" description="Glycosyl hydrolase family 13 catalytic" evidence="10">
    <location>
        <begin position="423"/>
        <end position="785"/>
    </location>
</feature>
<dbReference type="SMART" id="SM00642">
    <property type="entry name" value="Aamy"/>
    <property type="match status" value="1"/>
</dbReference>
<dbReference type="GO" id="GO:0030246">
    <property type="term" value="F:carbohydrate binding"/>
    <property type="evidence" value="ECO:0007669"/>
    <property type="project" value="InterPro"/>
</dbReference>
<dbReference type="CDD" id="cd10315">
    <property type="entry name" value="CBM41_pullulanase"/>
    <property type="match status" value="1"/>
</dbReference>
<dbReference type="InterPro" id="IPR017853">
    <property type="entry name" value="GH"/>
</dbReference>
<dbReference type="Proteomes" id="UP000178735">
    <property type="component" value="Unassembled WGS sequence"/>
</dbReference>
<dbReference type="NCBIfam" id="TIGR02104">
    <property type="entry name" value="pulA_typeI"/>
    <property type="match status" value="1"/>
</dbReference>
<comment type="catalytic activity">
    <reaction evidence="5">
        <text>Hydrolysis of (1-&gt;6)-alpha-D-glucosidic linkages in pullulan, amylopectin and glycogen, and in the alpha- and beta-limit dextrins of amylopectin and glycogen.</text>
        <dbReference type="EC" id="3.2.1.41"/>
    </reaction>
</comment>
<feature type="signal peptide" evidence="9">
    <location>
        <begin position="1"/>
        <end position="25"/>
    </location>
</feature>
<reference evidence="11 12" key="1">
    <citation type="journal article" date="2016" name="Nat. Commun.">
        <title>Thousands of microbial genomes shed light on interconnected biogeochemical processes in an aquifer system.</title>
        <authorList>
            <person name="Anantharaman K."/>
            <person name="Brown C.T."/>
            <person name="Hug L.A."/>
            <person name="Sharon I."/>
            <person name="Castelle C.J."/>
            <person name="Probst A.J."/>
            <person name="Thomas B.C."/>
            <person name="Singh A."/>
            <person name="Wilkins M.J."/>
            <person name="Karaoz U."/>
            <person name="Brodie E.L."/>
            <person name="Williams K.H."/>
            <person name="Hubbard S.S."/>
            <person name="Banfield J.F."/>
        </authorList>
    </citation>
    <scope>NUCLEOTIDE SEQUENCE [LARGE SCALE GENOMIC DNA]</scope>
</reference>
<proteinExistence type="inferred from homology"/>
<evidence type="ECO:0000256" key="1">
    <source>
        <dbReference type="ARBA" id="ARBA00008061"/>
    </source>
</evidence>
<dbReference type="Pfam" id="PF03714">
    <property type="entry name" value="PUD"/>
    <property type="match status" value="1"/>
</dbReference>
<dbReference type="AlphaFoldDB" id="A0A1F7WKT2"/>
<evidence type="ECO:0000256" key="9">
    <source>
        <dbReference type="SAM" id="SignalP"/>
    </source>
</evidence>
<dbReference type="CDD" id="cd11341">
    <property type="entry name" value="AmyAc_Pullulanase_LD-like"/>
    <property type="match status" value="1"/>
</dbReference>
<dbReference type="InterPro" id="IPR013783">
    <property type="entry name" value="Ig-like_fold"/>
</dbReference>
<keyword evidence="4" id="KW-0326">Glycosidase</keyword>
<dbReference type="EC" id="3.2.1.41" evidence="6"/>
<dbReference type="PANTHER" id="PTHR43002">
    <property type="entry name" value="GLYCOGEN DEBRANCHING ENZYME"/>
    <property type="match status" value="1"/>
</dbReference>
<gene>
    <name evidence="11" type="ORF">A2008_03385</name>
</gene>
<evidence type="ECO:0000256" key="6">
    <source>
        <dbReference type="ARBA" id="ARBA00024062"/>
    </source>
</evidence>
<dbReference type="Gene3D" id="2.60.40.10">
    <property type="entry name" value="Immunoglobulins"/>
    <property type="match status" value="1"/>
</dbReference>
<dbReference type="InterPro" id="IPR049117">
    <property type="entry name" value="pulA_all-beta"/>
</dbReference>
<evidence type="ECO:0000313" key="12">
    <source>
        <dbReference type="Proteomes" id="UP000178735"/>
    </source>
</evidence>
<dbReference type="EMBL" id="MGFH01000165">
    <property type="protein sequence ID" value="OGM03431.1"/>
    <property type="molecule type" value="Genomic_DNA"/>
</dbReference>
<dbReference type="SUPFAM" id="SSF81296">
    <property type="entry name" value="E set domains"/>
    <property type="match status" value="1"/>
</dbReference>
<dbReference type="CDD" id="cd02860">
    <property type="entry name" value="E_set_Pullulanase"/>
    <property type="match status" value="1"/>
</dbReference>
<dbReference type="InterPro" id="IPR004193">
    <property type="entry name" value="Glyco_hydro_13_N"/>
</dbReference>
<protein>
    <recommendedName>
        <fullName evidence="6">pullulanase</fullName>
        <ecNumber evidence="6">3.2.1.41</ecNumber>
    </recommendedName>
    <alternativeName>
        <fullName evidence="7">Alpha-dextrin endo-1,6-alpha-glucosidase</fullName>
    </alternativeName>
    <alternativeName>
        <fullName evidence="8">Pullulan 6-glucanohydrolase</fullName>
    </alternativeName>
</protein>
<dbReference type="SUPFAM" id="SSF49452">
    <property type="entry name" value="Starch-binding domain-like"/>
    <property type="match status" value="1"/>
</dbReference>
<evidence type="ECO:0000256" key="4">
    <source>
        <dbReference type="ARBA" id="ARBA00023295"/>
    </source>
</evidence>
<dbReference type="InterPro" id="IPR014756">
    <property type="entry name" value="Ig_E-set"/>
</dbReference>
<dbReference type="InterPro" id="IPR011840">
    <property type="entry name" value="PulA_typeI"/>
</dbReference>
<keyword evidence="3" id="KW-0378">Hydrolase</keyword>
<evidence type="ECO:0000256" key="3">
    <source>
        <dbReference type="ARBA" id="ARBA00022801"/>
    </source>
</evidence>
<dbReference type="InterPro" id="IPR013780">
    <property type="entry name" value="Glyco_hydro_b"/>
</dbReference>
<comment type="similarity">
    <text evidence="1">Belongs to the glycosyl hydrolase 13 family.</text>
</comment>
<comment type="caution">
    <text evidence="11">The sequence shown here is derived from an EMBL/GenBank/DDBJ whole genome shotgun (WGS) entry which is preliminary data.</text>
</comment>
<evidence type="ECO:0000256" key="5">
    <source>
        <dbReference type="ARBA" id="ARBA00023965"/>
    </source>
</evidence>
<dbReference type="SUPFAM" id="SSF51445">
    <property type="entry name" value="(Trans)glycosidases"/>
    <property type="match status" value="1"/>
</dbReference>
<dbReference type="GO" id="GO:0005975">
    <property type="term" value="P:carbohydrate metabolic process"/>
    <property type="evidence" value="ECO:0007669"/>
    <property type="project" value="InterPro"/>
</dbReference>
<keyword evidence="2 9" id="KW-0732">Signal</keyword>
<evidence type="ECO:0000313" key="11">
    <source>
        <dbReference type="EMBL" id="OGM03431.1"/>
    </source>
</evidence>
<evidence type="ECO:0000256" key="8">
    <source>
        <dbReference type="ARBA" id="ARBA00031076"/>
    </source>
</evidence>
<sequence length="890" mass="100081">MEIKLINAFLIAVLALPLLCSGARAGSAADAVTLHYHRQDGDYGGWKIWSWSVPEGVTAELEQSGADAFGVSFVIELSKYKGAARIGMLPKYKQWESKDDPNRFIEIDKLRAAGRSDIYIVSGRKEVFMERPDISPFIKNAFLDGENEIIAVLSKKIGVRAAAGVKTTVSWLNGVRTFAVSSVELVDDAGNVIYEAVSHGAAHEKRHHRQAESADAVRSPFKSFAHEKNETRRSNILKITLADKIEYNFSSAPPEIEVAIDGFIPVRLKLRNILYSNDFRYDGELGCLYDKNCSVFRVFAPSASAVDLVLYDRHDSPESASRAMEKEHGGVWSTRVEGDLAGRYYKYRTVINGETNLGLDPYSKCNTAHNGRALIVDDKTPITDPPVFSIDKAVIYEMHIRDFTIDEKTTVKNRGKFLGAVEEKTVHSGDHSVKTGIGHLMELGVNTVQILPFQDFENDEKSDAYNWGYMPVNFNSPDGWYASETTDASRVVECKKTIDAFHRNGIKVVMDVVYNHTAEGNEQVRHSFNALAPSYYYRVKLNGDYWNGSGCGNEFKSESYMGRKFLIDSLKYWVKEYKIDGFRFDLMGLIDTDSVYLLTEELKKINPDIFVYGEPWAASSAGIEPTVKGAQRDRGFAVFNDIFRDAIKGSVWNDKGGYVQGTVGVENIERGAIGSILDFAASPLETINYCEAHDNRTLYDKLLHTTGYDKSMTSEKIEKMHKLACFLVLTSQGVPFIHAGQEMMRSKDGEENSYNKPDNINKISWDLKIENAGVVELVKELIALRNAHPMLRMKTAAQIHDNVKFLTHDLKLPVAAKCLAYLIRRGELNDEWKAILILANPRRDTIKFILPEENWKVFYHDGKFRPFVKIDSRLPEIELAPISSAILYAE</sequence>
<dbReference type="Gene3D" id="3.20.20.80">
    <property type="entry name" value="Glycosidases"/>
    <property type="match status" value="1"/>
</dbReference>
<evidence type="ECO:0000256" key="2">
    <source>
        <dbReference type="ARBA" id="ARBA00022729"/>
    </source>
</evidence>
<dbReference type="InterPro" id="IPR005323">
    <property type="entry name" value="CBM41_pullulanase"/>
</dbReference>
<dbReference type="GO" id="GO:0051060">
    <property type="term" value="F:pullulanase activity"/>
    <property type="evidence" value="ECO:0007669"/>
    <property type="project" value="UniProtKB-EC"/>
</dbReference>
<evidence type="ECO:0000256" key="7">
    <source>
        <dbReference type="ARBA" id="ARBA00029618"/>
    </source>
</evidence>
<dbReference type="Pfam" id="PF02922">
    <property type="entry name" value="CBM_48"/>
    <property type="match status" value="1"/>
</dbReference>
<accession>A0A1F7WKT2</accession>
<dbReference type="InterPro" id="IPR006047">
    <property type="entry name" value="GH13_cat_dom"/>
</dbReference>
<organism evidence="11 12">
    <name type="scientific">Candidatus Wallbacteria bacterium GWC2_49_35</name>
    <dbReference type="NCBI Taxonomy" id="1817813"/>
    <lineage>
        <taxon>Bacteria</taxon>
        <taxon>Candidatus Walliibacteriota</taxon>
    </lineage>
</organism>
<dbReference type="Pfam" id="PF21653">
    <property type="entry name" value="pulA_all-beta"/>
    <property type="match status" value="1"/>
</dbReference>